<feature type="non-terminal residue" evidence="2">
    <location>
        <position position="1"/>
    </location>
</feature>
<evidence type="ECO:0000313" key="3">
    <source>
        <dbReference type="Proteomes" id="UP000237000"/>
    </source>
</evidence>
<keyword evidence="3" id="KW-1185">Reference proteome</keyword>
<evidence type="ECO:0000313" key="2">
    <source>
        <dbReference type="EMBL" id="PON90041.1"/>
    </source>
</evidence>
<protein>
    <submittedName>
        <fullName evidence="2">Uncharacterized protein</fullName>
    </submittedName>
</protein>
<dbReference type="EMBL" id="JXTC01000087">
    <property type="protein sequence ID" value="PON90041.1"/>
    <property type="molecule type" value="Genomic_DNA"/>
</dbReference>
<comment type="caution">
    <text evidence="2">The sequence shown here is derived from an EMBL/GenBank/DDBJ whole genome shotgun (WGS) entry which is preliminary data.</text>
</comment>
<proteinExistence type="predicted"/>
<feature type="compositionally biased region" description="Basic and acidic residues" evidence="1">
    <location>
        <begin position="144"/>
        <end position="153"/>
    </location>
</feature>
<dbReference type="AlphaFoldDB" id="A0A2P5EWY4"/>
<feature type="region of interest" description="Disordered" evidence="1">
    <location>
        <begin position="141"/>
        <end position="196"/>
    </location>
</feature>
<evidence type="ECO:0000256" key="1">
    <source>
        <dbReference type="SAM" id="MobiDB-lite"/>
    </source>
</evidence>
<sequence>DQKNSDIVEDKRVDSKGKEKKKVDSKIPHILNYFCNVCPYFEEFEKNVLEADKISIPNVFSIVEEITKYRLNELPKRVQQPILESLRNVVAAHNGDDDFSDNPSKVPAPPKAEVPDVDTIANDVITLDFIHDDDLLAVEGVDSVNEHKDAVKDGEEEEKNAEESKEEEKEDKENGNDDKDEEKHEKNDKDDKDDPD</sequence>
<gene>
    <name evidence="2" type="ORF">TorRG33x02_140730</name>
</gene>
<accession>A0A2P5EWY4</accession>
<organism evidence="2 3">
    <name type="scientific">Trema orientale</name>
    <name type="common">Charcoal tree</name>
    <name type="synonym">Celtis orientalis</name>
    <dbReference type="NCBI Taxonomy" id="63057"/>
    <lineage>
        <taxon>Eukaryota</taxon>
        <taxon>Viridiplantae</taxon>
        <taxon>Streptophyta</taxon>
        <taxon>Embryophyta</taxon>
        <taxon>Tracheophyta</taxon>
        <taxon>Spermatophyta</taxon>
        <taxon>Magnoliopsida</taxon>
        <taxon>eudicotyledons</taxon>
        <taxon>Gunneridae</taxon>
        <taxon>Pentapetalae</taxon>
        <taxon>rosids</taxon>
        <taxon>fabids</taxon>
        <taxon>Rosales</taxon>
        <taxon>Cannabaceae</taxon>
        <taxon>Trema</taxon>
    </lineage>
</organism>
<dbReference type="Proteomes" id="UP000237000">
    <property type="component" value="Unassembled WGS sequence"/>
</dbReference>
<feature type="compositionally biased region" description="Basic and acidic residues" evidence="1">
    <location>
        <begin position="161"/>
        <end position="196"/>
    </location>
</feature>
<feature type="region of interest" description="Disordered" evidence="1">
    <location>
        <begin position="1"/>
        <end position="21"/>
    </location>
</feature>
<reference evidence="3" key="1">
    <citation type="submission" date="2016-06" db="EMBL/GenBank/DDBJ databases">
        <title>Parallel loss of symbiosis genes in relatives of nitrogen-fixing non-legume Parasponia.</title>
        <authorList>
            <person name="Van Velzen R."/>
            <person name="Holmer R."/>
            <person name="Bu F."/>
            <person name="Rutten L."/>
            <person name="Van Zeijl A."/>
            <person name="Liu W."/>
            <person name="Santuari L."/>
            <person name="Cao Q."/>
            <person name="Sharma T."/>
            <person name="Shen D."/>
            <person name="Roswanjaya Y."/>
            <person name="Wardhani T."/>
            <person name="Kalhor M.S."/>
            <person name="Jansen J."/>
            <person name="Van den Hoogen J."/>
            <person name="Gungor B."/>
            <person name="Hartog M."/>
            <person name="Hontelez J."/>
            <person name="Verver J."/>
            <person name="Yang W.-C."/>
            <person name="Schijlen E."/>
            <person name="Repin R."/>
            <person name="Schilthuizen M."/>
            <person name="Schranz E."/>
            <person name="Heidstra R."/>
            <person name="Miyata K."/>
            <person name="Fedorova E."/>
            <person name="Kohlen W."/>
            <person name="Bisseling T."/>
            <person name="Smit S."/>
            <person name="Geurts R."/>
        </authorList>
    </citation>
    <scope>NUCLEOTIDE SEQUENCE [LARGE SCALE GENOMIC DNA]</scope>
    <source>
        <strain evidence="3">cv. RG33-2</strain>
    </source>
</reference>
<name>A0A2P5EWY4_TREOI</name>
<feature type="region of interest" description="Disordered" evidence="1">
    <location>
        <begin position="93"/>
        <end position="114"/>
    </location>
</feature>
<dbReference type="InParanoid" id="A0A2P5EWY4"/>